<evidence type="ECO:0000313" key="3">
    <source>
        <dbReference type="EMBL" id="MBZ9611326.1"/>
    </source>
</evidence>
<sequence>MTGPANKSVAMLQHAKAPSDAICLSKGGILNKQTILASLQRHFLFPEYFGANLDAAYDLLLDVVDTLTEPTVWRFSTGIQITTDSDALASWQQLMQDVMQYAGSKGIKLQVELFIEP</sequence>
<dbReference type="SUPFAM" id="SSF52038">
    <property type="entry name" value="Barstar-related"/>
    <property type="match status" value="1"/>
</dbReference>
<dbReference type="Gene3D" id="3.30.370.10">
    <property type="entry name" value="Barstar-like"/>
    <property type="match status" value="1"/>
</dbReference>
<comment type="similarity">
    <text evidence="1">Belongs to the barstar family.</text>
</comment>
<dbReference type="Pfam" id="PF01337">
    <property type="entry name" value="Barstar"/>
    <property type="match status" value="1"/>
</dbReference>
<comment type="caution">
    <text evidence="3">The sequence shown here is derived from an EMBL/GenBank/DDBJ whole genome shotgun (WGS) entry which is preliminary data.</text>
</comment>
<keyword evidence="4" id="KW-1185">Reference proteome</keyword>
<evidence type="ECO:0000259" key="2">
    <source>
        <dbReference type="Pfam" id="PF01337"/>
    </source>
</evidence>
<reference evidence="3 4" key="2">
    <citation type="submission" date="2021-08" db="EMBL/GenBank/DDBJ databases">
        <title>Rheinheimera aquimaris sp. nov., isolated from seawater of the East Sea in Korea.</title>
        <authorList>
            <person name="Kim K.H."/>
            <person name="Wenting R."/>
            <person name="Kim K.R."/>
            <person name="Jeon C.O."/>
        </authorList>
    </citation>
    <scope>NUCLEOTIDE SEQUENCE [LARGE SCALE GENOMIC DNA]</scope>
    <source>
        <strain evidence="3 4">MA-13</strain>
    </source>
</reference>
<reference evidence="3 4" key="1">
    <citation type="submission" date="2020-12" db="EMBL/GenBank/DDBJ databases">
        <authorList>
            <person name="Ruan W."/>
            <person name="Khan S.A."/>
            <person name="Jeon C.O."/>
        </authorList>
    </citation>
    <scope>NUCLEOTIDE SEQUENCE [LARGE SCALE GENOMIC DNA]</scope>
    <source>
        <strain evidence="3 4">MA-13</strain>
    </source>
</reference>
<dbReference type="Proteomes" id="UP000663814">
    <property type="component" value="Unassembled WGS sequence"/>
</dbReference>
<dbReference type="InterPro" id="IPR035905">
    <property type="entry name" value="Barstar-like_sf"/>
</dbReference>
<organism evidence="3 4">
    <name type="scientific">Rheinheimera maricola</name>
    <dbReference type="NCBI Taxonomy" id="2793282"/>
    <lineage>
        <taxon>Bacteria</taxon>
        <taxon>Pseudomonadati</taxon>
        <taxon>Pseudomonadota</taxon>
        <taxon>Gammaproteobacteria</taxon>
        <taxon>Chromatiales</taxon>
        <taxon>Chromatiaceae</taxon>
        <taxon>Rheinheimera</taxon>
    </lineage>
</organism>
<gene>
    <name evidence="3" type="ORF">I4W93_006920</name>
</gene>
<dbReference type="InterPro" id="IPR000468">
    <property type="entry name" value="Barstar"/>
</dbReference>
<dbReference type="RefSeq" id="WP_205309503.1">
    <property type="nucleotide sequence ID" value="NZ_JAERPS020000002.1"/>
</dbReference>
<evidence type="ECO:0000256" key="1">
    <source>
        <dbReference type="ARBA" id="ARBA00006845"/>
    </source>
</evidence>
<evidence type="ECO:0000313" key="4">
    <source>
        <dbReference type="Proteomes" id="UP000663814"/>
    </source>
</evidence>
<name>A0ABS7X704_9GAMM</name>
<feature type="domain" description="Barstar (barnase inhibitor)" evidence="2">
    <location>
        <begin position="28"/>
        <end position="113"/>
    </location>
</feature>
<accession>A0ABS7X704</accession>
<dbReference type="EMBL" id="JAERPS020000002">
    <property type="protein sequence ID" value="MBZ9611326.1"/>
    <property type="molecule type" value="Genomic_DNA"/>
</dbReference>
<proteinExistence type="inferred from homology"/>
<protein>
    <submittedName>
        <fullName evidence="3">Barstar family protein</fullName>
    </submittedName>
</protein>